<evidence type="ECO:0000313" key="6">
    <source>
        <dbReference type="EMBL" id="MBU3850149.1"/>
    </source>
</evidence>
<dbReference type="GO" id="GO:0002128">
    <property type="term" value="P:tRNA nucleoside ribose methylation"/>
    <property type="evidence" value="ECO:0007669"/>
    <property type="project" value="TreeGrafter"/>
</dbReference>
<dbReference type="Gene3D" id="3.40.1280.10">
    <property type="match status" value="1"/>
</dbReference>
<evidence type="ECO:0000256" key="1">
    <source>
        <dbReference type="ARBA" id="ARBA00007228"/>
    </source>
</evidence>
<evidence type="ECO:0000256" key="3">
    <source>
        <dbReference type="ARBA" id="ARBA00022679"/>
    </source>
</evidence>
<dbReference type="AlphaFoldDB" id="A0A9E2L1U5"/>
<dbReference type="PIRSF" id="PIRSF004808">
    <property type="entry name" value="LasT"/>
    <property type="match status" value="1"/>
</dbReference>
<evidence type="ECO:0000313" key="7">
    <source>
        <dbReference type="Proteomes" id="UP000823914"/>
    </source>
</evidence>
<gene>
    <name evidence="6" type="ORF">IAA16_06245</name>
</gene>
<evidence type="ECO:0000256" key="2">
    <source>
        <dbReference type="ARBA" id="ARBA00022603"/>
    </source>
</evidence>
<dbReference type="GO" id="GO:0005829">
    <property type="term" value="C:cytosol"/>
    <property type="evidence" value="ECO:0007669"/>
    <property type="project" value="TreeGrafter"/>
</dbReference>
<evidence type="ECO:0000259" key="5">
    <source>
        <dbReference type="Pfam" id="PF00588"/>
    </source>
</evidence>
<comment type="caution">
    <text evidence="6">The sequence shown here is derived from an EMBL/GenBank/DDBJ whole genome shotgun (WGS) entry which is preliminary data.</text>
</comment>
<evidence type="ECO:0000256" key="4">
    <source>
        <dbReference type="ARBA" id="ARBA00022691"/>
    </source>
</evidence>
<reference evidence="6" key="1">
    <citation type="journal article" date="2021" name="PeerJ">
        <title>Extensive microbial diversity within the chicken gut microbiome revealed by metagenomics and culture.</title>
        <authorList>
            <person name="Gilroy R."/>
            <person name="Ravi A."/>
            <person name="Getino M."/>
            <person name="Pursley I."/>
            <person name="Horton D.L."/>
            <person name="Alikhan N.F."/>
            <person name="Baker D."/>
            <person name="Gharbi K."/>
            <person name="Hall N."/>
            <person name="Watson M."/>
            <person name="Adriaenssens E.M."/>
            <person name="Foster-Nyarko E."/>
            <person name="Jarju S."/>
            <person name="Secka A."/>
            <person name="Antonio M."/>
            <person name="Oren A."/>
            <person name="Chaudhuri R.R."/>
            <person name="La Ragione R."/>
            <person name="Hildebrand F."/>
            <person name="Pallen M.J."/>
        </authorList>
    </citation>
    <scope>NUCLEOTIDE SEQUENCE</scope>
    <source>
        <strain evidence="6">Gambia15-2214</strain>
    </source>
</reference>
<feature type="domain" description="tRNA/rRNA methyltransferase SpoU type" evidence="5">
    <location>
        <begin position="6"/>
        <end position="154"/>
    </location>
</feature>
<keyword evidence="4" id="KW-0949">S-adenosyl-L-methionine</keyword>
<proteinExistence type="inferred from homology"/>
<dbReference type="GO" id="GO:0008173">
    <property type="term" value="F:RNA methyltransferase activity"/>
    <property type="evidence" value="ECO:0007669"/>
    <property type="project" value="InterPro"/>
</dbReference>
<keyword evidence="3" id="KW-0808">Transferase</keyword>
<dbReference type="InterPro" id="IPR004384">
    <property type="entry name" value="RNA_MeTrfase_TrmJ/LasT"/>
</dbReference>
<sequence length="241" mass="26986">MDLSQTVIVLCRPEESRNIGATCRAMANAGITQLRIVGRREDYNEEKIRILAIHATYIWEQATFFDSITAATADCSFVAGTTRRAGKKRKSKLLLPEELAEEVSRIGKAAVVFGNERTGLTDSELEECTLGVTIPSHKDFASLNLSHAVQVICYTLFRQAEKRSPGYTPVTLERLDKTVSVIADDLQKIGFFSVTGRHDMEMFWRGLLSRSALSEGDCQYLEKIFHKAAGLAWKHNQQNEI</sequence>
<comment type="similarity">
    <text evidence="1">Belongs to the class IV-like SAM-binding methyltransferase superfamily. RNA methyltransferase TrmH family.</text>
</comment>
<keyword evidence="2 6" id="KW-0489">Methyltransferase</keyword>
<dbReference type="GO" id="GO:0003723">
    <property type="term" value="F:RNA binding"/>
    <property type="evidence" value="ECO:0007669"/>
    <property type="project" value="InterPro"/>
</dbReference>
<dbReference type="InterPro" id="IPR029026">
    <property type="entry name" value="tRNA_m1G_MTases_N"/>
</dbReference>
<dbReference type="CDD" id="cd18093">
    <property type="entry name" value="SpoU-like_TrmJ"/>
    <property type="match status" value="1"/>
</dbReference>
<dbReference type="InterPro" id="IPR001537">
    <property type="entry name" value="SpoU_MeTrfase"/>
</dbReference>
<name>A0A9E2L1U5_9SPIR</name>
<dbReference type="Proteomes" id="UP000823914">
    <property type="component" value="Unassembled WGS sequence"/>
</dbReference>
<dbReference type="PANTHER" id="PTHR42786">
    <property type="entry name" value="TRNA/RRNA METHYLTRANSFERASE"/>
    <property type="match status" value="1"/>
</dbReference>
<dbReference type="Pfam" id="PF00588">
    <property type="entry name" value="SpoU_methylase"/>
    <property type="match status" value="1"/>
</dbReference>
<dbReference type="PANTHER" id="PTHR42786:SF2">
    <property type="entry name" value="TRNA (CYTIDINE_URIDINE-2'-O-)-METHYLTRANSFERASE TRMJ"/>
    <property type="match status" value="1"/>
</dbReference>
<dbReference type="EMBL" id="JAHLFV010000150">
    <property type="protein sequence ID" value="MBU3850149.1"/>
    <property type="molecule type" value="Genomic_DNA"/>
</dbReference>
<protein>
    <submittedName>
        <fullName evidence="6">RNA methyltransferase</fullName>
    </submittedName>
</protein>
<dbReference type="SUPFAM" id="SSF75217">
    <property type="entry name" value="alpha/beta knot"/>
    <property type="match status" value="1"/>
</dbReference>
<dbReference type="InterPro" id="IPR029028">
    <property type="entry name" value="Alpha/beta_knot_MTases"/>
</dbReference>
<accession>A0A9E2L1U5</accession>
<organism evidence="6 7">
    <name type="scientific">Candidatus Treponema excrementipullorum</name>
    <dbReference type="NCBI Taxonomy" id="2838768"/>
    <lineage>
        <taxon>Bacteria</taxon>
        <taxon>Pseudomonadati</taxon>
        <taxon>Spirochaetota</taxon>
        <taxon>Spirochaetia</taxon>
        <taxon>Spirochaetales</taxon>
        <taxon>Treponemataceae</taxon>
        <taxon>Treponema</taxon>
    </lineage>
</organism>
<reference evidence="6" key="2">
    <citation type="submission" date="2021-04" db="EMBL/GenBank/DDBJ databases">
        <authorList>
            <person name="Gilroy R."/>
        </authorList>
    </citation>
    <scope>NUCLEOTIDE SEQUENCE</scope>
    <source>
        <strain evidence="6">Gambia15-2214</strain>
    </source>
</reference>